<dbReference type="CDD" id="cd18186">
    <property type="entry name" value="BTB_POZ_ZBTB_KLHL-like"/>
    <property type="match status" value="1"/>
</dbReference>
<evidence type="ECO:0000259" key="3">
    <source>
        <dbReference type="PROSITE" id="PS50097"/>
    </source>
</evidence>
<keyword evidence="4" id="KW-1185">Reference proteome</keyword>
<sequence length="596" mass="69144">MNNVKTTLEDSVSLSIYKNWNVRGMNIFSYRHTESRVFPGCDKYQWTFSYSPARDAFSDELEKNHIRLSLNFIPAVEGRVTIGAKGLPTKTYTFPKFRNFDWLYIDHNELLAAIDDVLELKCTVEIDVDLTNQDVELFDQKYTVHKFPTENCVEFGSSRFKVQSRQENKENSTDINENALDFEAKIERDVVSDSSSVDEPSSSASMRMQKPVKPLIDEIFIPLRKSLRYENQFWNPITTKGSMKNYPWSVTYNDDETQVHTVGLIVEFALGKGVREVDAKLVVGAKGLPTMTYPITKSGKFTFDHLPYNDVYNAIVDKKLDLSCTLVIDGNSIKKFQTKFHEYDKYPNDLVICCGDDRYEIHKTTLRKISPVFEAMLQNSYATKSNNELEIHDFNFKTVETVLNTCLCRPCGEISVELAVDVLRFVEKYVIKSVFEKFEEVIERNLSIDNFFEVLRCAYDCTRKDLFETCAAFYKKNKDVLKNTETFAALPGPLVAKLLKSAYKFEFELDIFLYARENKIRLDMVHMEVTTVSDFFRTVPFAWQYYDDTLKLKCAKFLNENKDIIEKKREYQRYPSEIKDSLNGLACCFGFYKLSV</sequence>
<keyword evidence="1" id="KW-0880">Kelch repeat</keyword>
<dbReference type="Gene3D" id="3.30.710.10">
    <property type="entry name" value="Potassium Channel Kv1.1, Chain A"/>
    <property type="match status" value="1"/>
</dbReference>
<dbReference type="InterPro" id="IPR000210">
    <property type="entry name" value="BTB/POZ_dom"/>
</dbReference>
<dbReference type="SUPFAM" id="SSF54695">
    <property type="entry name" value="POZ domain"/>
    <property type="match status" value="1"/>
</dbReference>
<dbReference type="PROSITE" id="PS50097">
    <property type="entry name" value="BTB"/>
    <property type="match status" value="1"/>
</dbReference>
<dbReference type="AlphaFoldDB" id="A0A7E4W9L4"/>
<organism evidence="4 5">
    <name type="scientific">Panagrellus redivivus</name>
    <name type="common">Microworm</name>
    <dbReference type="NCBI Taxonomy" id="6233"/>
    <lineage>
        <taxon>Eukaryota</taxon>
        <taxon>Metazoa</taxon>
        <taxon>Ecdysozoa</taxon>
        <taxon>Nematoda</taxon>
        <taxon>Chromadorea</taxon>
        <taxon>Rhabditida</taxon>
        <taxon>Tylenchina</taxon>
        <taxon>Panagrolaimomorpha</taxon>
        <taxon>Panagrolaimoidea</taxon>
        <taxon>Panagrolaimidae</taxon>
        <taxon>Panagrellus</taxon>
    </lineage>
</organism>
<name>A0A7E4W9L4_PANRE</name>
<dbReference type="InterPro" id="IPR011333">
    <property type="entry name" value="SKP1/BTB/POZ_sf"/>
</dbReference>
<protein>
    <submittedName>
        <fullName evidence="5">BTB domain-containing protein</fullName>
    </submittedName>
</protein>
<dbReference type="SMART" id="SM00225">
    <property type="entry name" value="BTB"/>
    <property type="match status" value="1"/>
</dbReference>
<proteinExistence type="predicted"/>
<dbReference type="PANTHER" id="PTHR45632">
    <property type="entry name" value="LD33804P"/>
    <property type="match status" value="1"/>
</dbReference>
<reference evidence="4" key="1">
    <citation type="journal article" date="2013" name="Genetics">
        <title>The draft genome and transcriptome of Panagrellus redivivus are shaped by the harsh demands of a free-living lifestyle.</title>
        <authorList>
            <person name="Srinivasan J."/>
            <person name="Dillman A.R."/>
            <person name="Macchietto M.G."/>
            <person name="Heikkinen L."/>
            <person name="Lakso M."/>
            <person name="Fracchia K.M."/>
            <person name="Antoshechkin I."/>
            <person name="Mortazavi A."/>
            <person name="Wong G."/>
            <person name="Sternberg P.W."/>
        </authorList>
    </citation>
    <scope>NUCLEOTIDE SEQUENCE [LARGE SCALE GENOMIC DNA]</scope>
    <source>
        <strain evidence="4">MT8872</strain>
    </source>
</reference>
<reference evidence="5" key="2">
    <citation type="submission" date="2020-10" db="UniProtKB">
        <authorList>
            <consortium name="WormBaseParasite"/>
        </authorList>
    </citation>
    <scope>IDENTIFICATION</scope>
</reference>
<accession>A0A7E4W9L4</accession>
<dbReference type="Proteomes" id="UP000492821">
    <property type="component" value="Unassembled WGS sequence"/>
</dbReference>
<evidence type="ECO:0000313" key="4">
    <source>
        <dbReference type="Proteomes" id="UP000492821"/>
    </source>
</evidence>
<dbReference type="PANTHER" id="PTHR45632:SF3">
    <property type="entry name" value="KELCH-LIKE PROTEIN 32"/>
    <property type="match status" value="1"/>
</dbReference>
<feature type="domain" description="BTB" evidence="3">
    <location>
        <begin position="348"/>
        <end position="404"/>
    </location>
</feature>
<dbReference type="WBParaSite" id="Pan_g8288.t1">
    <property type="protein sequence ID" value="Pan_g8288.t1"/>
    <property type="gene ID" value="Pan_g8288"/>
</dbReference>
<keyword evidence="2" id="KW-0677">Repeat</keyword>
<evidence type="ECO:0000256" key="1">
    <source>
        <dbReference type="ARBA" id="ARBA00022441"/>
    </source>
</evidence>
<evidence type="ECO:0000256" key="2">
    <source>
        <dbReference type="ARBA" id="ARBA00022737"/>
    </source>
</evidence>
<dbReference type="Pfam" id="PF00651">
    <property type="entry name" value="BTB"/>
    <property type="match status" value="1"/>
</dbReference>
<evidence type="ECO:0000313" key="5">
    <source>
        <dbReference type="WBParaSite" id="Pan_g8288.t1"/>
    </source>
</evidence>
<dbReference type="CDD" id="cd14733">
    <property type="entry name" value="BACK"/>
    <property type="match status" value="1"/>
</dbReference>